<keyword evidence="11" id="KW-0808">Transferase</keyword>
<evidence type="ECO:0000256" key="2">
    <source>
        <dbReference type="ARBA" id="ARBA00001946"/>
    </source>
</evidence>
<keyword evidence="9" id="KW-0378">Hydrolase</keyword>
<reference evidence="11 12" key="1">
    <citation type="submission" date="2024-05" db="EMBL/GenBank/DDBJ databases">
        <title>Sphingomonas sp. HF-S3 16S ribosomal RNA gene Genome sequencing and assembly.</title>
        <authorList>
            <person name="Lee H."/>
        </authorList>
    </citation>
    <scope>NUCLEOTIDE SEQUENCE [LARGE SCALE GENOMIC DNA]</scope>
    <source>
        <strain evidence="11 12">HF-S3</strain>
    </source>
</reference>
<proteinExistence type="inferred from homology"/>
<protein>
    <recommendedName>
        <fullName evidence="7">N-acylneuraminate cytidylyltransferase</fullName>
        <ecNumber evidence="7">2.7.7.43</ecNumber>
    </recommendedName>
</protein>
<dbReference type="Pfam" id="PF08282">
    <property type="entry name" value="Hydrolase_3"/>
    <property type="match status" value="1"/>
</dbReference>
<evidence type="ECO:0000256" key="3">
    <source>
        <dbReference type="ARBA" id="ARBA00005141"/>
    </source>
</evidence>
<dbReference type="SFLD" id="SFLDG01138">
    <property type="entry name" value="C1.6.2:_Deoxy-d-mannose-octulo"/>
    <property type="match status" value="1"/>
</dbReference>
<gene>
    <name evidence="11" type="ORF">TPR58_13040</name>
</gene>
<evidence type="ECO:0000313" key="12">
    <source>
        <dbReference type="Proteomes" id="UP001427805"/>
    </source>
</evidence>
<keyword evidence="12" id="KW-1185">Reference proteome</keyword>
<dbReference type="SFLD" id="SFLDG01136">
    <property type="entry name" value="C1.6:_Phosphoserine_Phosphatas"/>
    <property type="match status" value="1"/>
</dbReference>
<dbReference type="InterPro" id="IPR050793">
    <property type="entry name" value="CMP-NeuNAc_synthase"/>
</dbReference>
<keyword evidence="8" id="KW-0479">Metal-binding</keyword>
<comment type="catalytic activity">
    <reaction evidence="1">
        <text>an N-acylneuraminate + CTP = a CMP-N-acyl-beta-neuraminate + diphosphate</text>
        <dbReference type="Rhea" id="RHEA:11344"/>
        <dbReference type="ChEBI" id="CHEBI:33019"/>
        <dbReference type="ChEBI" id="CHEBI:37563"/>
        <dbReference type="ChEBI" id="CHEBI:60073"/>
        <dbReference type="ChEBI" id="CHEBI:68671"/>
        <dbReference type="EC" id="2.7.7.43"/>
    </reaction>
</comment>
<organism evidence="11 12">
    <name type="scientific">Sphingomonas rustica</name>
    <dbReference type="NCBI Taxonomy" id="3103142"/>
    <lineage>
        <taxon>Bacteria</taxon>
        <taxon>Pseudomonadati</taxon>
        <taxon>Pseudomonadota</taxon>
        <taxon>Alphaproteobacteria</taxon>
        <taxon>Sphingomonadales</taxon>
        <taxon>Sphingomonadaceae</taxon>
        <taxon>Sphingomonas</taxon>
    </lineage>
</organism>
<accession>A0ABV0BAA6</accession>
<dbReference type="SUPFAM" id="SSF53448">
    <property type="entry name" value="Nucleotide-diphospho-sugar transferases"/>
    <property type="match status" value="1"/>
</dbReference>
<evidence type="ECO:0000256" key="9">
    <source>
        <dbReference type="ARBA" id="ARBA00022801"/>
    </source>
</evidence>
<evidence type="ECO:0000256" key="4">
    <source>
        <dbReference type="ARBA" id="ARBA00005893"/>
    </source>
</evidence>
<dbReference type="Pfam" id="PF02348">
    <property type="entry name" value="CTP_transf_3"/>
    <property type="match status" value="1"/>
</dbReference>
<evidence type="ECO:0000256" key="10">
    <source>
        <dbReference type="ARBA" id="ARBA00022842"/>
    </source>
</evidence>
<comment type="subunit">
    <text evidence="6">Homotetramer.</text>
</comment>
<evidence type="ECO:0000313" key="11">
    <source>
        <dbReference type="EMBL" id="MEN3748095.1"/>
    </source>
</evidence>
<evidence type="ECO:0000256" key="5">
    <source>
        <dbReference type="ARBA" id="ARBA00010726"/>
    </source>
</evidence>
<dbReference type="SUPFAM" id="SSF56784">
    <property type="entry name" value="HAD-like"/>
    <property type="match status" value="1"/>
</dbReference>
<dbReference type="InterPro" id="IPR023214">
    <property type="entry name" value="HAD_sf"/>
</dbReference>
<dbReference type="EMBL" id="JBDIZK010000007">
    <property type="protein sequence ID" value="MEN3748095.1"/>
    <property type="molecule type" value="Genomic_DNA"/>
</dbReference>
<dbReference type="InterPro" id="IPR003329">
    <property type="entry name" value="Cytidylyl_trans"/>
</dbReference>
<evidence type="ECO:0000256" key="1">
    <source>
        <dbReference type="ARBA" id="ARBA00001862"/>
    </source>
</evidence>
<dbReference type="GO" id="GO:0016779">
    <property type="term" value="F:nucleotidyltransferase activity"/>
    <property type="evidence" value="ECO:0007669"/>
    <property type="project" value="UniProtKB-KW"/>
</dbReference>
<comment type="cofactor">
    <cofactor evidence="2">
        <name>Mg(2+)</name>
        <dbReference type="ChEBI" id="CHEBI:18420"/>
    </cofactor>
</comment>
<name>A0ABV0BAA6_9SPHN</name>
<dbReference type="Proteomes" id="UP001427805">
    <property type="component" value="Unassembled WGS sequence"/>
</dbReference>
<dbReference type="CDD" id="cd02513">
    <property type="entry name" value="CMP-NeuAc_Synthase"/>
    <property type="match status" value="1"/>
</dbReference>
<dbReference type="InterPro" id="IPR010023">
    <property type="entry name" value="KdsC_fam"/>
</dbReference>
<comment type="caution">
    <text evidence="11">The sequence shown here is derived from an EMBL/GenBank/DDBJ whole genome shotgun (WGS) entry which is preliminary data.</text>
</comment>
<dbReference type="SFLD" id="SFLDS00003">
    <property type="entry name" value="Haloacid_Dehalogenase"/>
    <property type="match status" value="1"/>
</dbReference>
<dbReference type="PANTHER" id="PTHR21485">
    <property type="entry name" value="HAD SUPERFAMILY MEMBERS CMAS AND KDSC"/>
    <property type="match status" value="1"/>
</dbReference>
<comment type="similarity">
    <text evidence="5">Belongs to the CMP-NeuNAc synthase family.</text>
</comment>
<dbReference type="InterPro" id="IPR029044">
    <property type="entry name" value="Nucleotide-diphossugar_trans"/>
</dbReference>
<sequence length="395" mass="43060">MAEQVLAIIPARGGSKGIPRKNVLPLAGKPLIAHTIAAARSARSVTRVVVSTDDPEIAEVSARYGAEVIWRPAELATDLAKSEDAMLHVIDTLQEREAYAPDVTVLLQCTSPLTSAEDIDGTILKLVQSGADSAFAATIFHYFLWQEDADGAAVAINHDSSVRLMRQERRPEYVETGAVYAMRTEGFRASRHRFFGRTILYETPVERRLEIDDPADFRLAEERMERLARGSHTNSLPGRIDAIVMDFDGVFTDDRVFVSQDGTESVACSRRDGMGIERLRHLGVPMVVISKERNPVVAARCQKLALEHHHGIDDKLSLMRDWLAGRNIEAADIIYVGNDRNDVACMAEAGCAIAPRDAHPSALAVADIVLDADGGRGALRLLADMIEATRGGGAT</sequence>
<evidence type="ECO:0000256" key="6">
    <source>
        <dbReference type="ARBA" id="ARBA00011881"/>
    </source>
</evidence>
<dbReference type="InterPro" id="IPR036412">
    <property type="entry name" value="HAD-like_sf"/>
</dbReference>
<dbReference type="RefSeq" id="WP_346247109.1">
    <property type="nucleotide sequence ID" value="NZ_JBDIZK010000007.1"/>
</dbReference>
<dbReference type="EC" id="2.7.7.43" evidence="7"/>
<keyword evidence="11" id="KW-0548">Nucleotidyltransferase</keyword>
<dbReference type="Gene3D" id="3.90.550.10">
    <property type="entry name" value="Spore Coat Polysaccharide Biosynthesis Protein SpsA, Chain A"/>
    <property type="match status" value="1"/>
</dbReference>
<keyword evidence="10" id="KW-0460">Magnesium</keyword>
<comment type="pathway">
    <text evidence="3">Amino-sugar metabolism; N-acetylneuraminate metabolism.</text>
</comment>
<evidence type="ECO:0000256" key="8">
    <source>
        <dbReference type="ARBA" id="ARBA00022723"/>
    </source>
</evidence>
<comment type="similarity">
    <text evidence="4">Belongs to the KdsC family.</text>
</comment>
<evidence type="ECO:0000256" key="7">
    <source>
        <dbReference type="ARBA" id="ARBA00012491"/>
    </source>
</evidence>
<dbReference type="Gene3D" id="3.40.50.1000">
    <property type="entry name" value="HAD superfamily/HAD-like"/>
    <property type="match status" value="1"/>
</dbReference>
<dbReference type="PANTHER" id="PTHR21485:SF3">
    <property type="entry name" value="N-ACYLNEURAMINATE CYTIDYLYLTRANSFERASE"/>
    <property type="match status" value="1"/>
</dbReference>